<evidence type="ECO:0000313" key="1">
    <source>
        <dbReference type="EMBL" id="OEU06084.1"/>
    </source>
</evidence>
<dbReference type="InParanoid" id="A0A1E7EJL5"/>
<accession>A0A1E7EJL5</accession>
<dbReference type="Proteomes" id="UP000095751">
    <property type="component" value="Unassembled WGS sequence"/>
</dbReference>
<reference evidence="1 2" key="1">
    <citation type="submission" date="2016-09" db="EMBL/GenBank/DDBJ databases">
        <title>Extensive genetic diversity and differential bi-allelic expression allows diatom success in the polar Southern Ocean.</title>
        <authorList>
            <consortium name="DOE Joint Genome Institute"/>
            <person name="Mock T."/>
            <person name="Otillar R.P."/>
            <person name="Strauss J."/>
            <person name="Dupont C."/>
            <person name="Frickenhaus S."/>
            <person name="Maumus F."/>
            <person name="Mcmullan M."/>
            <person name="Sanges R."/>
            <person name="Schmutz J."/>
            <person name="Toseland A."/>
            <person name="Valas R."/>
            <person name="Veluchamy A."/>
            <person name="Ward B.J."/>
            <person name="Allen A."/>
            <person name="Barry K."/>
            <person name="Falciatore A."/>
            <person name="Ferrante M."/>
            <person name="Fortunato A.E."/>
            <person name="Gloeckner G."/>
            <person name="Gruber A."/>
            <person name="Hipkin R."/>
            <person name="Janech M."/>
            <person name="Kroth P."/>
            <person name="Leese F."/>
            <person name="Lindquist E."/>
            <person name="Lyon B.R."/>
            <person name="Martin J."/>
            <person name="Mayer C."/>
            <person name="Parker M."/>
            <person name="Quesneville H."/>
            <person name="Raymond J."/>
            <person name="Uhlig C."/>
            <person name="Valentin K.U."/>
            <person name="Worden A.Z."/>
            <person name="Armbrust E.V."/>
            <person name="Bowler C."/>
            <person name="Green B."/>
            <person name="Moulton V."/>
            <person name="Van Oosterhout C."/>
            <person name="Grigoriev I."/>
        </authorList>
    </citation>
    <scope>NUCLEOTIDE SEQUENCE [LARGE SCALE GENOMIC DNA]</scope>
    <source>
        <strain evidence="1 2">CCMP1102</strain>
    </source>
</reference>
<dbReference type="EMBL" id="KV784429">
    <property type="protein sequence ID" value="OEU06084.1"/>
    <property type="molecule type" value="Genomic_DNA"/>
</dbReference>
<dbReference type="AlphaFoldDB" id="A0A1E7EJL5"/>
<dbReference type="InterPro" id="IPR027417">
    <property type="entry name" value="P-loop_NTPase"/>
</dbReference>
<dbReference type="OrthoDB" id="42904at2759"/>
<dbReference type="KEGG" id="fcy:FRACYDRAFT_256510"/>
<name>A0A1E7EJL5_9STRA</name>
<keyword evidence="2" id="KW-1185">Reference proteome</keyword>
<evidence type="ECO:0000313" key="2">
    <source>
        <dbReference type="Proteomes" id="UP000095751"/>
    </source>
</evidence>
<dbReference type="Gene3D" id="3.40.50.300">
    <property type="entry name" value="P-loop containing nucleotide triphosphate hydrolases"/>
    <property type="match status" value="1"/>
</dbReference>
<protein>
    <submittedName>
        <fullName evidence="1">Uncharacterized protein</fullName>
    </submittedName>
</protein>
<proteinExistence type="predicted"/>
<organism evidence="1 2">
    <name type="scientific">Fragilariopsis cylindrus CCMP1102</name>
    <dbReference type="NCBI Taxonomy" id="635003"/>
    <lineage>
        <taxon>Eukaryota</taxon>
        <taxon>Sar</taxon>
        <taxon>Stramenopiles</taxon>
        <taxon>Ochrophyta</taxon>
        <taxon>Bacillariophyta</taxon>
        <taxon>Bacillariophyceae</taxon>
        <taxon>Bacillariophycidae</taxon>
        <taxon>Bacillariales</taxon>
        <taxon>Bacillariaceae</taxon>
        <taxon>Fragilariopsis</taxon>
    </lineage>
</organism>
<sequence>MIREEEEKVKKKIVDKNIFGSIRRDKNVDHTSSRQRIIRTRYRLELLEPYDDDDGGETMVPKNGAIMDGADTNTVLYNKININNNDSIAGASSRLEIQHNKLQQKQAAMSKNNTTKGTTTTSSTVKAIIGETVDPKDKIMNDQIKDEHRKINIVPRVWRLDDTDDAAVNAAVDDDINDVKNNNPPPDDAVVSFPCADYGPFLRIISEKKQENQIRNTIFPLQAPLIDISKPPGYSLPPTVGLLFIKPMKVGSSTASGIQLRISKNIAERRRDYIQQQHQHQLHNSYNNITTSTNVIVTNSTDYPPKYNNVTSSNSSTTLLCSNHFWHSHSALMFENRDRKQSFLWTLLREPTQRMMSEFYHFFVTRQHIEPTDDNLLALLSNSSIRHRNYYINLHTHRYGIGVVTLGDMLYLNAKVSGGYDDGGYKSTCYKILKPPPIKDWSRRLKNYLYKNNNHTTINSRSRNNSNKLQLKQVDPWMDQIEHDLALWEAANISLDRTIDALGRAHVFEPRLQQYRDAQAVVQKRCGNEAHFPCDHTTREKRKSKDTNCLFGDSGCAYQCLDQTAQDLGI</sequence>
<gene>
    <name evidence="1" type="ORF">FRACYDRAFT_256510</name>
</gene>